<evidence type="ECO:0000256" key="3">
    <source>
        <dbReference type="ARBA" id="ARBA00022597"/>
    </source>
</evidence>
<dbReference type="PROSITE" id="PS00371">
    <property type="entry name" value="PTS_EIIA_TYPE_1_HIS"/>
    <property type="match status" value="1"/>
</dbReference>
<dbReference type="InterPro" id="IPR011055">
    <property type="entry name" value="Dup_hybrid_motif"/>
</dbReference>
<dbReference type="InterPro" id="IPR001127">
    <property type="entry name" value="PTS_EIIA_1_perm"/>
</dbReference>
<dbReference type="FunFam" id="2.70.70.10:FF:000001">
    <property type="entry name" value="PTS system glucose-specific IIA component"/>
    <property type="match status" value="1"/>
</dbReference>
<sequence length="137" mass="14974">MPLKEVKDETFASEMMGKGVAIKPIEGKVVSPINGTVETIFKTKHAIGLRSSDGVEVLIHIGIDTVQLEGKHFTSYINDGDEVKVGDTLIEFDMEAIKKEGYELVTPVIVTNTVDYLEVLPMNLKNAKVGDTIISII</sequence>
<gene>
    <name evidence="8" type="primary">bglF_2</name>
    <name evidence="8" type="ORF">SDC9_64768</name>
</gene>
<evidence type="ECO:0000256" key="5">
    <source>
        <dbReference type="ARBA" id="ARBA00022683"/>
    </source>
</evidence>
<dbReference type="NCBIfam" id="TIGR00830">
    <property type="entry name" value="PTBA"/>
    <property type="match status" value="1"/>
</dbReference>
<evidence type="ECO:0000256" key="4">
    <source>
        <dbReference type="ARBA" id="ARBA00022679"/>
    </source>
</evidence>
<comment type="subcellular location">
    <subcellularLocation>
        <location evidence="1">Cytoplasm</location>
    </subcellularLocation>
</comment>
<dbReference type="InterPro" id="IPR050890">
    <property type="entry name" value="PTS_EIIA_component"/>
</dbReference>
<keyword evidence="2" id="KW-0813">Transport</keyword>
<dbReference type="PANTHER" id="PTHR45008">
    <property type="entry name" value="PTS SYSTEM GLUCOSE-SPECIFIC EIIA COMPONENT"/>
    <property type="match status" value="1"/>
</dbReference>
<dbReference type="PROSITE" id="PS51093">
    <property type="entry name" value="PTS_EIIA_TYPE_1"/>
    <property type="match status" value="1"/>
</dbReference>
<dbReference type="GO" id="GO:0016301">
    <property type="term" value="F:kinase activity"/>
    <property type="evidence" value="ECO:0007669"/>
    <property type="project" value="UniProtKB-KW"/>
</dbReference>
<accession>A0A644XQD2</accession>
<proteinExistence type="predicted"/>
<reference evidence="8" key="1">
    <citation type="submission" date="2019-08" db="EMBL/GenBank/DDBJ databases">
        <authorList>
            <person name="Kucharzyk K."/>
            <person name="Murdoch R.W."/>
            <person name="Higgins S."/>
            <person name="Loffler F."/>
        </authorList>
    </citation>
    <scope>NUCLEOTIDE SEQUENCE</scope>
</reference>
<comment type="caution">
    <text evidence="8">The sequence shown here is derived from an EMBL/GenBank/DDBJ whole genome shotgun (WGS) entry which is preliminary data.</text>
</comment>
<dbReference type="GO" id="GO:0009401">
    <property type="term" value="P:phosphoenolpyruvate-dependent sugar phosphotransferase system"/>
    <property type="evidence" value="ECO:0007669"/>
    <property type="project" value="UniProtKB-KW"/>
</dbReference>
<evidence type="ECO:0000313" key="8">
    <source>
        <dbReference type="EMBL" id="MPM18359.1"/>
    </source>
</evidence>
<keyword evidence="4" id="KW-0808">Transferase</keyword>
<keyword evidence="3" id="KW-0762">Sugar transport</keyword>
<dbReference type="PANTHER" id="PTHR45008:SF1">
    <property type="entry name" value="PTS SYSTEM GLUCOSE-SPECIFIC EIIA COMPONENT"/>
    <property type="match status" value="1"/>
</dbReference>
<evidence type="ECO:0000256" key="1">
    <source>
        <dbReference type="ARBA" id="ARBA00004496"/>
    </source>
</evidence>
<dbReference type="SUPFAM" id="SSF51261">
    <property type="entry name" value="Duplicated hybrid motif"/>
    <property type="match status" value="1"/>
</dbReference>
<evidence type="ECO:0000256" key="2">
    <source>
        <dbReference type="ARBA" id="ARBA00022448"/>
    </source>
</evidence>
<feature type="domain" description="PTS EIIA type-1" evidence="7">
    <location>
        <begin position="8"/>
        <end position="112"/>
    </location>
</feature>
<organism evidence="8">
    <name type="scientific">bioreactor metagenome</name>
    <dbReference type="NCBI Taxonomy" id="1076179"/>
    <lineage>
        <taxon>unclassified sequences</taxon>
        <taxon>metagenomes</taxon>
        <taxon>ecological metagenomes</taxon>
    </lineage>
</organism>
<name>A0A644XQD2_9ZZZZ</name>
<evidence type="ECO:0000259" key="7">
    <source>
        <dbReference type="PROSITE" id="PS51093"/>
    </source>
</evidence>
<protein>
    <submittedName>
        <fullName evidence="8">PTS system beta-glucoside-specific EIIBCA component</fullName>
    </submittedName>
</protein>
<dbReference type="GO" id="GO:0005737">
    <property type="term" value="C:cytoplasm"/>
    <property type="evidence" value="ECO:0007669"/>
    <property type="project" value="UniProtKB-SubCell"/>
</dbReference>
<dbReference type="Gene3D" id="2.70.70.10">
    <property type="entry name" value="Glucose Permease (Domain IIA)"/>
    <property type="match status" value="1"/>
</dbReference>
<dbReference type="Pfam" id="PF00358">
    <property type="entry name" value="PTS_EIIA_1"/>
    <property type="match status" value="1"/>
</dbReference>
<keyword evidence="6" id="KW-0418">Kinase</keyword>
<keyword evidence="5" id="KW-0598">Phosphotransferase system</keyword>
<dbReference type="AlphaFoldDB" id="A0A644XQD2"/>
<evidence type="ECO:0000256" key="6">
    <source>
        <dbReference type="ARBA" id="ARBA00022777"/>
    </source>
</evidence>
<dbReference type="EMBL" id="VSSQ01002967">
    <property type="protein sequence ID" value="MPM18359.1"/>
    <property type="molecule type" value="Genomic_DNA"/>
</dbReference>